<feature type="transmembrane region" description="Helical" evidence="6">
    <location>
        <begin position="382"/>
        <end position="402"/>
    </location>
</feature>
<keyword evidence="4 6" id="KW-0472">Membrane</keyword>
<dbReference type="Proteomes" id="UP000018948">
    <property type="component" value="Unassembled WGS sequence"/>
</dbReference>
<dbReference type="EMBL" id="ANIY01002286">
    <property type="protein sequence ID" value="ETP42112.1"/>
    <property type="molecule type" value="Genomic_DNA"/>
</dbReference>
<dbReference type="GO" id="GO:0016020">
    <property type="term" value="C:membrane"/>
    <property type="evidence" value="ECO:0007669"/>
    <property type="project" value="UniProtKB-SubCell"/>
</dbReference>
<evidence type="ECO:0000256" key="4">
    <source>
        <dbReference type="ARBA" id="ARBA00023136"/>
    </source>
</evidence>
<dbReference type="SUPFAM" id="SSF52091">
    <property type="entry name" value="SpoIIaa-like"/>
    <property type="match status" value="1"/>
</dbReference>
<dbReference type="CDD" id="cd07042">
    <property type="entry name" value="STAS_SulP_like_sulfate_transporter"/>
    <property type="match status" value="1"/>
</dbReference>
<feature type="transmembrane region" description="Helical" evidence="6">
    <location>
        <begin position="119"/>
        <end position="136"/>
    </location>
</feature>
<feature type="compositionally biased region" description="Polar residues" evidence="5">
    <location>
        <begin position="1"/>
        <end position="19"/>
    </location>
</feature>
<name>W2Z414_PHYNI</name>
<feature type="transmembrane region" description="Helical" evidence="6">
    <location>
        <begin position="148"/>
        <end position="166"/>
    </location>
</feature>
<evidence type="ECO:0000256" key="6">
    <source>
        <dbReference type="SAM" id="Phobius"/>
    </source>
</evidence>
<evidence type="ECO:0000256" key="3">
    <source>
        <dbReference type="ARBA" id="ARBA00022989"/>
    </source>
</evidence>
<organism evidence="8 9">
    <name type="scientific">Phytophthora nicotianae P10297</name>
    <dbReference type="NCBI Taxonomy" id="1317064"/>
    <lineage>
        <taxon>Eukaryota</taxon>
        <taxon>Sar</taxon>
        <taxon>Stramenopiles</taxon>
        <taxon>Oomycota</taxon>
        <taxon>Peronosporomycetes</taxon>
        <taxon>Peronosporales</taxon>
        <taxon>Peronosporaceae</taxon>
        <taxon>Phytophthora</taxon>
    </lineage>
</organism>
<feature type="transmembrane region" description="Helical" evidence="6">
    <location>
        <begin position="88"/>
        <end position="107"/>
    </location>
</feature>
<comment type="caution">
    <text evidence="8">The sequence shown here is derived from an EMBL/GenBank/DDBJ whole genome shotgun (WGS) entry which is preliminary data.</text>
</comment>
<evidence type="ECO:0000256" key="1">
    <source>
        <dbReference type="ARBA" id="ARBA00004141"/>
    </source>
</evidence>
<dbReference type="AlphaFoldDB" id="W2Z414"/>
<proteinExistence type="predicted"/>
<dbReference type="PANTHER" id="PTHR43310">
    <property type="entry name" value="SULFATE TRANSPORTER YBAR-RELATED"/>
    <property type="match status" value="1"/>
</dbReference>
<evidence type="ECO:0000313" key="8">
    <source>
        <dbReference type="EMBL" id="ETP42112.1"/>
    </source>
</evidence>
<feature type="region of interest" description="Disordered" evidence="5">
    <location>
        <begin position="1"/>
        <end position="30"/>
    </location>
</feature>
<evidence type="ECO:0000313" key="9">
    <source>
        <dbReference type="Proteomes" id="UP000018948"/>
    </source>
</evidence>
<keyword evidence="2 6" id="KW-0812">Transmembrane</keyword>
<feature type="transmembrane region" description="Helical" evidence="6">
    <location>
        <begin position="440"/>
        <end position="470"/>
    </location>
</feature>
<feature type="transmembrane region" description="Helical" evidence="6">
    <location>
        <begin position="310"/>
        <end position="331"/>
    </location>
</feature>
<dbReference type="InterPro" id="IPR002645">
    <property type="entry name" value="STAS_dom"/>
</dbReference>
<dbReference type="Pfam" id="PF01740">
    <property type="entry name" value="STAS"/>
    <property type="match status" value="1"/>
</dbReference>
<accession>W2Z414</accession>
<dbReference type="InterPro" id="IPR011547">
    <property type="entry name" value="SLC26A/SulP_dom"/>
</dbReference>
<feature type="transmembrane region" description="Helical" evidence="6">
    <location>
        <begin position="178"/>
        <end position="201"/>
    </location>
</feature>
<feature type="domain" description="STAS" evidence="7">
    <location>
        <begin position="493"/>
        <end position="650"/>
    </location>
</feature>
<dbReference type="Pfam" id="PF00916">
    <property type="entry name" value="Sulfate_transp"/>
    <property type="match status" value="1"/>
</dbReference>
<dbReference type="InterPro" id="IPR052706">
    <property type="entry name" value="Membrane-Transporter-like"/>
</dbReference>
<evidence type="ECO:0000259" key="7">
    <source>
        <dbReference type="PROSITE" id="PS50801"/>
    </source>
</evidence>
<keyword evidence="3 6" id="KW-1133">Transmembrane helix</keyword>
<gene>
    <name evidence="8" type="ORF">F442_10987</name>
</gene>
<dbReference type="InterPro" id="IPR036513">
    <property type="entry name" value="STAS_dom_sf"/>
</dbReference>
<evidence type="ECO:0000256" key="5">
    <source>
        <dbReference type="SAM" id="MobiDB-lite"/>
    </source>
</evidence>
<protein>
    <recommendedName>
        <fullName evidence="7">STAS domain-containing protein</fullName>
    </recommendedName>
</protein>
<dbReference type="PANTHER" id="PTHR43310:SF2">
    <property type="entry name" value="SLC26A_SULP TRANSPORTER DOMAIN-CONTAINING PROTEIN"/>
    <property type="match status" value="1"/>
</dbReference>
<dbReference type="Gene3D" id="3.30.750.24">
    <property type="entry name" value="STAS domain"/>
    <property type="match status" value="1"/>
</dbReference>
<dbReference type="OrthoDB" id="409725at2759"/>
<dbReference type="PROSITE" id="PS50801">
    <property type="entry name" value="STAS"/>
    <property type="match status" value="1"/>
</dbReference>
<comment type="subcellular location">
    <subcellularLocation>
        <location evidence="1">Membrane</location>
        <topology evidence="1">Multi-pass membrane protein</topology>
    </subcellularLocation>
</comment>
<feature type="transmembrane region" description="Helical" evidence="6">
    <location>
        <begin position="54"/>
        <end position="76"/>
    </location>
</feature>
<reference evidence="8 9" key="1">
    <citation type="submission" date="2013-11" db="EMBL/GenBank/DDBJ databases">
        <title>The Genome Sequence of Phytophthora parasitica P10297.</title>
        <authorList>
            <consortium name="The Broad Institute Genomics Platform"/>
            <person name="Russ C."/>
            <person name="Tyler B."/>
            <person name="Panabieres F."/>
            <person name="Shan W."/>
            <person name="Tripathy S."/>
            <person name="Grunwald N."/>
            <person name="Machado M."/>
            <person name="Johnson C.S."/>
            <person name="Walker B."/>
            <person name="Young S.K."/>
            <person name="Zeng Q."/>
            <person name="Gargeya S."/>
            <person name="Fitzgerald M."/>
            <person name="Haas B."/>
            <person name="Abouelleil A."/>
            <person name="Allen A.W."/>
            <person name="Alvarado L."/>
            <person name="Arachchi H.M."/>
            <person name="Berlin A.M."/>
            <person name="Chapman S.B."/>
            <person name="Gainer-Dewar J."/>
            <person name="Goldberg J."/>
            <person name="Griggs A."/>
            <person name="Gujja S."/>
            <person name="Hansen M."/>
            <person name="Howarth C."/>
            <person name="Imamovic A."/>
            <person name="Ireland A."/>
            <person name="Larimer J."/>
            <person name="McCowan C."/>
            <person name="Murphy C."/>
            <person name="Pearson M."/>
            <person name="Poon T.W."/>
            <person name="Priest M."/>
            <person name="Roberts A."/>
            <person name="Saif S."/>
            <person name="Shea T."/>
            <person name="Sisk P."/>
            <person name="Sykes S."/>
            <person name="Wortman J."/>
            <person name="Nusbaum C."/>
            <person name="Birren B."/>
        </authorList>
    </citation>
    <scope>NUCLEOTIDE SEQUENCE [LARGE SCALE GENOMIC DNA]</scope>
    <source>
        <strain evidence="8 9">P10297</strain>
    </source>
</reference>
<feature type="transmembrane region" description="Helical" evidence="6">
    <location>
        <begin position="247"/>
        <end position="271"/>
    </location>
</feature>
<evidence type="ECO:0000256" key="2">
    <source>
        <dbReference type="ARBA" id="ARBA00022692"/>
    </source>
</evidence>
<feature type="transmembrane region" description="Helical" evidence="6">
    <location>
        <begin position="408"/>
        <end position="428"/>
    </location>
</feature>
<sequence length="652" mass="70653">MVSVASITHGSSRKTNVDSPSRPFLDGTDEMTKPLKQSNSSYNAQRFAKHANSLLYGVVNAIRAIPTMYGYAVIIFSHHAFADFMPALSKLVIFSSAVHQVMFTLMSTMPFAIGQVQDAGLIFLSAMATSICNSLGDDVSPEAKVATTIVTIGIATASLGVCLVVMGRFKLAALASYLPMPVIGGYLAFIGVFCLYAGLALSTGLVINDFSSMIDMFHDTHNILLCVPGFLGGAILLVVSQNFKNPFALSTAIMVMPVFFFLVLAIGSISLDEARQDGWVDPVEKTASISELVNLFDFDLVHWDQIPNQIVTWIGMVFIVAISSSLDVVAIEIDMGTKLDINHELKTVGWSNVVSGLLGGYTGSYIFGQTIFTCRSKTNSRVVGVCVILAEIAIVVVPVSVMSYVPRFFLAATLFFVALDLMLEWLVLAYRKMCIREWAVVWLSFLAINLVSLDLGMLIGIGVAALNFMLSYIRVPIVDDDTDTSAELELLEGTVQTGKHAGVAHFEFCGYLFFGSAVQILETVQKGVYVRKSNGTKQSSSTVNYLDLQLSHESSFLPNRDVPVQCLDGTPAPDDASPTQYVVMDFTRVAGMDATAARGAFLILKKYCNNHAIPVVFVNVRPDIRALLLKNGIANTTDFFPTAESAIASYVS</sequence>
<feature type="transmembrane region" description="Helical" evidence="6">
    <location>
        <begin position="221"/>
        <end position="240"/>
    </location>
</feature>